<dbReference type="GO" id="GO:0008483">
    <property type="term" value="F:transaminase activity"/>
    <property type="evidence" value="ECO:0007669"/>
    <property type="project" value="UniProtKB-KW"/>
</dbReference>
<feature type="domain" description="SIS" evidence="4">
    <location>
        <begin position="15"/>
        <end position="160"/>
    </location>
</feature>
<name>A0A179BW91_RHILE</name>
<reference evidence="5" key="1">
    <citation type="submission" date="2016-04" db="EMBL/GenBank/DDBJ databases">
        <title>Fast-growing isolate from the root nodules of Vavilovia formosa.</title>
        <authorList>
            <person name="Kimeklis A."/>
            <person name="Safronova V."/>
            <person name="Belimov A."/>
            <person name="Andronov E."/>
        </authorList>
    </citation>
    <scope>NUCLEOTIDE SEQUENCE [LARGE SCALE GENOMIC DNA]</scope>
    <source>
        <strain evidence="5">Vaf-46</strain>
    </source>
</reference>
<keyword evidence="3" id="KW-0812">Transmembrane</keyword>
<keyword evidence="2" id="KW-0677">Repeat</keyword>
<evidence type="ECO:0000313" key="5">
    <source>
        <dbReference type="EMBL" id="OAP95907.1"/>
    </source>
</evidence>
<feature type="domain" description="SIS" evidence="4">
    <location>
        <begin position="168"/>
        <end position="302"/>
    </location>
</feature>
<keyword evidence="3" id="KW-1133">Transmembrane helix</keyword>
<organism evidence="5">
    <name type="scientific">Rhizobium leguminosarum</name>
    <dbReference type="NCBI Taxonomy" id="384"/>
    <lineage>
        <taxon>Bacteria</taxon>
        <taxon>Pseudomonadati</taxon>
        <taxon>Pseudomonadota</taxon>
        <taxon>Alphaproteobacteria</taxon>
        <taxon>Hyphomicrobiales</taxon>
        <taxon>Rhizobiaceae</taxon>
        <taxon>Rhizobium/Agrobacterium group</taxon>
        <taxon>Rhizobium</taxon>
    </lineage>
</organism>
<dbReference type="Pfam" id="PF01380">
    <property type="entry name" value="SIS"/>
    <property type="match status" value="2"/>
</dbReference>
<dbReference type="eggNOG" id="COG2222">
    <property type="taxonomic scope" value="Bacteria"/>
</dbReference>
<feature type="transmembrane region" description="Helical" evidence="3">
    <location>
        <begin position="30"/>
        <end position="50"/>
    </location>
</feature>
<keyword evidence="5" id="KW-0808">Transferase</keyword>
<sequence length="317" mass="33605">MNTTEKVIFEQFPYWEKAIGSNSAADRVELLVFVGCGTSFNLALSLAAYANMAGRMAIAVPGAEWQNRPSAFWPEWRNTHVVALSRSGETTETVAAAKASRAAGAFVTAITVEPESSLAKNCDRMVAAETHPDEGIVMTVSASLMVLLGLQMIGQKVPASVVNSARQLASALDAALPGIIAERSHFVFLGGGPLFGVALEGALKLMEMSQIMTQAFHPLEYRHGPISLVDGKTVAVMLYSSDQREAETKLVGELREKGAVVIGVGGPGDLELAVDVDLKLAGLVVLPALQILGERAAQARQIDTVSPRHLTKVVTLA</sequence>
<dbReference type="InterPro" id="IPR046348">
    <property type="entry name" value="SIS_dom_sf"/>
</dbReference>
<dbReference type="InterPro" id="IPR035490">
    <property type="entry name" value="GlmS/FrlB_SIS"/>
</dbReference>
<dbReference type="AlphaFoldDB" id="A0A179BW91"/>
<dbReference type="PANTHER" id="PTHR10937:SF4">
    <property type="entry name" value="GLUCOSAMINE-6-PHOSPHATE DEAMINASE"/>
    <property type="match status" value="1"/>
</dbReference>
<protein>
    <submittedName>
        <fullName evidence="5">Glucosamine-fructose-6-phosphate aminotransferase</fullName>
    </submittedName>
</protein>
<dbReference type="GO" id="GO:1901135">
    <property type="term" value="P:carbohydrate derivative metabolic process"/>
    <property type="evidence" value="ECO:0007669"/>
    <property type="project" value="InterPro"/>
</dbReference>
<evidence type="ECO:0000259" key="4">
    <source>
        <dbReference type="PROSITE" id="PS51464"/>
    </source>
</evidence>
<comment type="caution">
    <text evidence="5">The sequence shown here is derived from an EMBL/GenBank/DDBJ whole genome shotgun (WGS) entry which is preliminary data.</text>
</comment>
<keyword evidence="1 5" id="KW-0032">Aminotransferase</keyword>
<dbReference type="PROSITE" id="PS51464">
    <property type="entry name" value="SIS"/>
    <property type="match status" value="2"/>
</dbReference>
<proteinExistence type="predicted"/>
<dbReference type="InterPro" id="IPR001347">
    <property type="entry name" value="SIS_dom"/>
</dbReference>
<dbReference type="SUPFAM" id="SSF53697">
    <property type="entry name" value="SIS domain"/>
    <property type="match status" value="1"/>
</dbReference>
<dbReference type="InterPro" id="IPR035466">
    <property type="entry name" value="GlmS/AgaS_SIS"/>
</dbReference>
<evidence type="ECO:0000256" key="3">
    <source>
        <dbReference type="SAM" id="Phobius"/>
    </source>
</evidence>
<dbReference type="GO" id="GO:0097367">
    <property type="term" value="F:carbohydrate derivative binding"/>
    <property type="evidence" value="ECO:0007669"/>
    <property type="project" value="InterPro"/>
</dbReference>
<dbReference type="CDD" id="cd05009">
    <property type="entry name" value="SIS_GlmS_GlmD_2"/>
    <property type="match status" value="1"/>
</dbReference>
<dbReference type="PANTHER" id="PTHR10937">
    <property type="entry name" value="GLUCOSAMINE--FRUCTOSE-6-PHOSPHATE AMINOTRANSFERASE, ISOMERIZING"/>
    <property type="match status" value="1"/>
</dbReference>
<dbReference type="CDD" id="cd05008">
    <property type="entry name" value="SIS_GlmS_GlmD_1"/>
    <property type="match status" value="1"/>
</dbReference>
<evidence type="ECO:0000256" key="2">
    <source>
        <dbReference type="ARBA" id="ARBA00022737"/>
    </source>
</evidence>
<accession>A0A179BW91</accession>
<dbReference type="Gene3D" id="3.40.50.10490">
    <property type="entry name" value="Glucose-6-phosphate isomerase like protein, domain 1"/>
    <property type="match status" value="2"/>
</dbReference>
<dbReference type="EMBL" id="LWBS01000086">
    <property type="protein sequence ID" value="OAP95907.1"/>
    <property type="molecule type" value="Genomic_DNA"/>
</dbReference>
<keyword evidence="3" id="KW-0472">Membrane</keyword>
<gene>
    <name evidence="5" type="ORF">A4U53_16315</name>
</gene>
<evidence type="ECO:0000256" key="1">
    <source>
        <dbReference type="ARBA" id="ARBA00022576"/>
    </source>
</evidence>